<evidence type="ECO:0000259" key="2">
    <source>
        <dbReference type="Pfam" id="PF07866"/>
    </source>
</evidence>
<dbReference type="EMBL" id="CP042808">
    <property type="protein sequence ID" value="QEE84803.1"/>
    <property type="molecule type" value="Genomic_DNA"/>
</dbReference>
<feature type="region of interest" description="Disordered" evidence="1">
    <location>
        <begin position="1"/>
        <end position="25"/>
    </location>
</feature>
<feature type="domain" description="DUF1653" evidence="2">
    <location>
        <begin position="42"/>
        <end position="97"/>
    </location>
</feature>
<evidence type="ECO:0000313" key="4">
    <source>
        <dbReference type="Proteomes" id="UP000287027"/>
    </source>
</evidence>
<proteinExistence type="predicted"/>
<dbReference type="Pfam" id="PF07866">
    <property type="entry name" value="DUF1653"/>
    <property type="match status" value="1"/>
</dbReference>
<gene>
    <name evidence="3" type="ORF">EOV40_003305</name>
</gene>
<name>A0A5B9GFT9_9PROT</name>
<dbReference type="AlphaFoldDB" id="A0A5B9GFT9"/>
<keyword evidence="4" id="KW-1185">Reference proteome</keyword>
<evidence type="ECO:0000313" key="3">
    <source>
        <dbReference type="EMBL" id="QEE84803.1"/>
    </source>
</evidence>
<dbReference type="Gene3D" id="2.30.30.320">
    <property type="entry name" value="DUF1653-like domain"/>
    <property type="match status" value="1"/>
</dbReference>
<dbReference type="KEGG" id="aoy:EOV40_003305"/>
<dbReference type="InterPro" id="IPR023387">
    <property type="entry name" value="DUF1653-like_dom"/>
</dbReference>
<dbReference type="Proteomes" id="UP000287027">
    <property type="component" value="Chromosome"/>
</dbReference>
<organism evidence="3 4">
    <name type="scientific">Acetobacter oryzoeni</name>
    <dbReference type="NCBI Taxonomy" id="2500548"/>
    <lineage>
        <taxon>Bacteria</taxon>
        <taxon>Pseudomonadati</taxon>
        <taxon>Pseudomonadota</taxon>
        <taxon>Alphaproteobacteria</taxon>
        <taxon>Acetobacterales</taxon>
        <taxon>Acetobacteraceae</taxon>
        <taxon>Acetobacter</taxon>
    </lineage>
</organism>
<evidence type="ECO:0000256" key="1">
    <source>
        <dbReference type="SAM" id="MobiDB-lite"/>
    </source>
</evidence>
<reference evidence="3 4" key="1">
    <citation type="submission" date="2019-08" db="EMBL/GenBank/DDBJ databases">
        <title>Acetobacter oryzioeni sp. nov., isolated from Korean rice wine vinegar.</title>
        <authorList>
            <person name="Baek J.H."/>
            <person name="Kim K.H."/>
            <person name="Jeon C.O."/>
            <person name="Han D.M."/>
        </authorList>
    </citation>
    <scope>NUCLEOTIDE SEQUENCE [LARGE SCALE GENOMIC DNA]</scope>
    <source>
        <strain evidence="3 4">B6</strain>
    </source>
</reference>
<dbReference type="InterPro" id="IPR037135">
    <property type="entry name" value="DUF1653-like_dom_sf"/>
</dbReference>
<accession>A0A5B9GFT9</accession>
<sequence>MVQKCAPSATQDHNLPQQDTPIMIEHNQNNTDTQVPEMPCPGLYQHYKGGLYTVICTGRHSETEEWLVTYRSEARGDYWVRPLAMWQESVNGAPRFALLKAANAAETGA</sequence>
<feature type="compositionally biased region" description="Polar residues" evidence="1">
    <location>
        <begin position="8"/>
        <end position="25"/>
    </location>
</feature>
<protein>
    <submittedName>
        <fullName evidence="3">DUF1653 domain-containing protein</fullName>
    </submittedName>
</protein>